<dbReference type="Proteomes" id="UP000183639">
    <property type="component" value="Unassembled WGS sequence"/>
</dbReference>
<evidence type="ECO:0000313" key="1">
    <source>
        <dbReference type="EMBL" id="SFI01943.1"/>
    </source>
</evidence>
<dbReference type="EMBL" id="FOQK01000011">
    <property type="protein sequence ID" value="SFI01943.1"/>
    <property type="molecule type" value="Genomic_DNA"/>
</dbReference>
<dbReference type="OrthoDB" id="1666221at2"/>
<accession>A0A1I3ESS3</accession>
<organism evidence="1 2">
    <name type="scientific">Selenomonas ruminantium</name>
    <dbReference type="NCBI Taxonomy" id="971"/>
    <lineage>
        <taxon>Bacteria</taxon>
        <taxon>Bacillati</taxon>
        <taxon>Bacillota</taxon>
        <taxon>Negativicutes</taxon>
        <taxon>Selenomonadales</taxon>
        <taxon>Selenomonadaceae</taxon>
        <taxon>Selenomonas</taxon>
    </lineage>
</organism>
<name>A0A1I3ESS3_SELRU</name>
<protein>
    <submittedName>
        <fullName evidence="1">Uncharacterized protein</fullName>
    </submittedName>
</protein>
<proteinExistence type="predicted"/>
<reference evidence="1 2" key="1">
    <citation type="submission" date="2016-10" db="EMBL/GenBank/DDBJ databases">
        <authorList>
            <person name="de Groot N.N."/>
        </authorList>
    </citation>
    <scope>NUCLEOTIDE SEQUENCE [LARGE SCALE GENOMIC DNA]</scope>
    <source>
        <strain evidence="1 2">Z108</strain>
    </source>
</reference>
<dbReference type="RefSeq" id="WP_075443478.1">
    <property type="nucleotide sequence ID" value="NZ_FOQK01000011.1"/>
</dbReference>
<dbReference type="AlphaFoldDB" id="A0A1I3ESS3"/>
<evidence type="ECO:0000313" key="2">
    <source>
        <dbReference type="Proteomes" id="UP000183639"/>
    </source>
</evidence>
<gene>
    <name evidence="1" type="ORF">SAMN04487861_11184</name>
</gene>
<sequence length="176" mass="19911">MLEQPWFQLRPDEDLVCPVRPAGIPWREYPPMMTGRDFARLQDRVGCYEGKRGLEFCDFLFAPTFMVGKKMIALFRSLAPAVETKSLTLLPAAPRGKSLTYWIPYLPSADCLEIRGDGYRIHPECLQGRQVARYEGKHVVYWFFSLAAAEQILARGPMGVHFVKVPSAKEAEVCGA</sequence>